<evidence type="ECO:0000313" key="3">
    <source>
        <dbReference type="EMBL" id="EEG76029.1"/>
    </source>
</evidence>
<dbReference type="InterPro" id="IPR015942">
    <property type="entry name" value="Asp/Glu/hydantoin_racemase"/>
</dbReference>
<dbReference type="OrthoDB" id="9803739at2"/>
<dbReference type="PANTHER" id="PTHR21198:SF7">
    <property type="entry name" value="ASPARTATE-GLUTAMATE RACEMASE FAMILY"/>
    <property type="match status" value="1"/>
</dbReference>
<dbReference type="Pfam" id="PF01177">
    <property type="entry name" value="Asp_Glu_race"/>
    <property type="match status" value="1"/>
</dbReference>
<evidence type="ECO:0000256" key="1">
    <source>
        <dbReference type="ARBA" id="ARBA00007847"/>
    </source>
</evidence>
<gene>
    <name evidence="3" type="ORF">DealDRAFT_3106</name>
</gene>
<comment type="similarity">
    <text evidence="1">Belongs to the aspartate/glutamate racemases family.</text>
</comment>
<dbReference type="GO" id="GO:0047661">
    <property type="term" value="F:amino-acid racemase activity"/>
    <property type="evidence" value="ECO:0007669"/>
    <property type="project" value="InterPro"/>
</dbReference>
<name>C0GKU7_DETAL</name>
<dbReference type="eggNOG" id="COG1794">
    <property type="taxonomic scope" value="Bacteria"/>
</dbReference>
<dbReference type="PROSITE" id="PS00924">
    <property type="entry name" value="ASP_GLU_RACEMASE_2"/>
    <property type="match status" value="1"/>
</dbReference>
<dbReference type="SUPFAM" id="SSF53681">
    <property type="entry name" value="Aspartate/glutamate racemase"/>
    <property type="match status" value="2"/>
</dbReference>
<dbReference type="RefSeq" id="WP_008519198.1">
    <property type="nucleotide sequence ID" value="NZ_ACJM01000028.1"/>
</dbReference>
<dbReference type="InterPro" id="IPR004380">
    <property type="entry name" value="Asp_race"/>
</dbReference>
<dbReference type="PANTHER" id="PTHR21198">
    <property type="entry name" value="GLUTAMATE RACEMASE"/>
    <property type="match status" value="1"/>
</dbReference>
<reference evidence="3 4" key="1">
    <citation type="submission" date="2009-02" db="EMBL/GenBank/DDBJ databases">
        <title>Sequencing of the draft genome and assembly of Dethiobacter alkaliphilus AHT 1.</title>
        <authorList>
            <consortium name="US DOE Joint Genome Institute (JGI-PGF)"/>
            <person name="Lucas S."/>
            <person name="Copeland A."/>
            <person name="Lapidus A."/>
            <person name="Glavina del Rio T."/>
            <person name="Dalin E."/>
            <person name="Tice H."/>
            <person name="Bruce D."/>
            <person name="Goodwin L."/>
            <person name="Pitluck S."/>
            <person name="Larimer F."/>
            <person name="Land M.L."/>
            <person name="Hauser L."/>
            <person name="Muyzer G."/>
        </authorList>
    </citation>
    <scope>NUCLEOTIDE SEQUENCE [LARGE SCALE GENOMIC DNA]</scope>
    <source>
        <strain evidence="3 4">AHT 1</strain>
    </source>
</reference>
<dbReference type="Gene3D" id="3.40.50.1860">
    <property type="match status" value="2"/>
</dbReference>
<keyword evidence="2" id="KW-0413">Isomerase</keyword>
<dbReference type="InterPro" id="IPR033134">
    <property type="entry name" value="Asp/Glu_racemase_AS_2"/>
</dbReference>
<comment type="caution">
    <text evidence="3">The sequence shown here is derived from an EMBL/GenBank/DDBJ whole genome shotgun (WGS) entry which is preliminary data.</text>
</comment>
<proteinExistence type="inferred from homology"/>
<dbReference type="Proteomes" id="UP000006443">
    <property type="component" value="Unassembled WGS sequence"/>
</dbReference>
<dbReference type="NCBIfam" id="TIGR00035">
    <property type="entry name" value="asp_race"/>
    <property type="match status" value="1"/>
</dbReference>
<sequence length="230" mass="25530">MKTIGLIGGMSWESSLEYYRIINEGVKSRLGGLHSAQCILYSVEFAEIELYMRKGEWEKISQALIKVAGKLESAGADFILLCTNTMHKFAEEIQGAIDIELLHIAEATAVEVNRANIKKVGLLGTRPTMEQDFYTKTLQQNGIQVVIPSHTDREITHNVIFQELCLGIITPESKNEYKKIINGLIKQGAEGIILGCTEIPLLIKPEDSPVPLFDTTYIHAMQAVNKALAN</sequence>
<evidence type="ECO:0000256" key="2">
    <source>
        <dbReference type="ARBA" id="ARBA00023235"/>
    </source>
</evidence>
<dbReference type="STRING" id="555088.DealDRAFT_3106"/>
<dbReference type="InterPro" id="IPR001920">
    <property type="entry name" value="Asp/Glu_race"/>
</dbReference>
<accession>C0GKU7</accession>
<organism evidence="3 4">
    <name type="scientific">Dethiobacter alkaliphilus AHT 1</name>
    <dbReference type="NCBI Taxonomy" id="555088"/>
    <lineage>
        <taxon>Bacteria</taxon>
        <taxon>Bacillati</taxon>
        <taxon>Bacillota</taxon>
        <taxon>Dethiobacteria</taxon>
        <taxon>Dethiobacterales</taxon>
        <taxon>Dethiobacteraceae</taxon>
        <taxon>Dethiobacter</taxon>
    </lineage>
</organism>
<evidence type="ECO:0000313" key="4">
    <source>
        <dbReference type="Proteomes" id="UP000006443"/>
    </source>
</evidence>
<keyword evidence="4" id="KW-1185">Reference proteome</keyword>
<dbReference type="AlphaFoldDB" id="C0GKU7"/>
<protein>
    <submittedName>
        <fullName evidence="3">Aspartate racemase</fullName>
    </submittedName>
</protein>
<dbReference type="EMBL" id="ACJM01000028">
    <property type="protein sequence ID" value="EEG76029.1"/>
    <property type="molecule type" value="Genomic_DNA"/>
</dbReference>